<dbReference type="EMBL" id="PGCJ01000274">
    <property type="protein sequence ID" value="PLW34580.1"/>
    <property type="molecule type" value="Genomic_DNA"/>
</dbReference>
<evidence type="ECO:0000256" key="1">
    <source>
        <dbReference type="SAM" id="Coils"/>
    </source>
</evidence>
<keyword evidence="3" id="KW-0732">Signal</keyword>
<dbReference type="Proteomes" id="UP000235388">
    <property type="component" value="Unassembled WGS sequence"/>
</dbReference>
<feature type="compositionally biased region" description="Polar residues" evidence="2">
    <location>
        <begin position="765"/>
        <end position="785"/>
    </location>
</feature>
<reference evidence="4 5" key="1">
    <citation type="submission" date="2017-11" db="EMBL/GenBank/DDBJ databases">
        <title>De novo assembly and phasing of dikaryotic genomes from two isolates of Puccinia coronata f. sp. avenae, the causal agent of oat crown rust.</title>
        <authorList>
            <person name="Miller M.E."/>
            <person name="Zhang Y."/>
            <person name="Omidvar V."/>
            <person name="Sperschneider J."/>
            <person name="Schwessinger B."/>
            <person name="Raley C."/>
            <person name="Palmer J.M."/>
            <person name="Garnica D."/>
            <person name="Upadhyaya N."/>
            <person name="Rathjen J."/>
            <person name="Taylor J.M."/>
            <person name="Park R.F."/>
            <person name="Dodds P.N."/>
            <person name="Hirsch C.D."/>
            <person name="Kianian S.F."/>
            <person name="Figueroa M."/>
        </authorList>
    </citation>
    <scope>NUCLEOTIDE SEQUENCE [LARGE SCALE GENOMIC DNA]</scope>
    <source>
        <strain evidence="4">12NC29</strain>
    </source>
</reference>
<feature type="coiled-coil region" evidence="1">
    <location>
        <begin position="816"/>
        <end position="843"/>
    </location>
</feature>
<evidence type="ECO:0000313" key="4">
    <source>
        <dbReference type="EMBL" id="PLW34580.1"/>
    </source>
</evidence>
<organism evidence="4 5">
    <name type="scientific">Puccinia coronata f. sp. avenae</name>
    <dbReference type="NCBI Taxonomy" id="200324"/>
    <lineage>
        <taxon>Eukaryota</taxon>
        <taxon>Fungi</taxon>
        <taxon>Dikarya</taxon>
        <taxon>Basidiomycota</taxon>
        <taxon>Pucciniomycotina</taxon>
        <taxon>Pucciniomycetes</taxon>
        <taxon>Pucciniales</taxon>
        <taxon>Pucciniaceae</taxon>
        <taxon>Puccinia</taxon>
    </lineage>
</organism>
<accession>A0A2N5UA11</accession>
<gene>
    <name evidence="4" type="ORF">PCANC_19822</name>
</gene>
<evidence type="ECO:0000256" key="2">
    <source>
        <dbReference type="SAM" id="MobiDB-lite"/>
    </source>
</evidence>
<keyword evidence="1" id="KW-0175">Coiled coil</keyword>
<dbReference type="AlphaFoldDB" id="A0A2N5UA11"/>
<dbReference type="STRING" id="200324.A0A2N5UA11"/>
<feature type="chain" id="PRO_5014878868" evidence="3">
    <location>
        <begin position="24"/>
        <end position="984"/>
    </location>
</feature>
<feature type="region of interest" description="Disordered" evidence="2">
    <location>
        <begin position="192"/>
        <end position="213"/>
    </location>
</feature>
<name>A0A2N5UA11_9BASI</name>
<keyword evidence="5" id="KW-1185">Reference proteome</keyword>
<sequence length="984" mass="110922">MHRKNPANTCLLAILLMILRVGAQLPELFSVEHGADLDDVFTNYSWAEMVDAWHQLDMDNPVPPSHHQSIPAWPAQESHHHVSANDEHLLAHVAGGPPPNPHLPFYNNAPDIHHHRHSQTIGPTITDMDADGLLQHELNFWHAQLTADSFESDNSPLGPIHHIDSASSGAPETYAGLHPVFDRCHTTSENPRLHNNLALPEIPNSSPRMSSIEPEHRLINKPSKKRIPIRKRILDDRFTASGVSAGRLQANSFISSDTRLSHDHLTTSLRSSGQLTRTNLQQQDIMTFDATFFAPTNPFSEVENAEIKYFQNEINQLPNRLLIFPKGSFLGQQLSFRYRNPEQAKALRTAARDLTEEVQGAHGGKKRSSRARRPDFTEAESRARVKLTEFSHETHLKSWYQRWLVTTGSNLEINPDDSLFTHFTIKKHKTVLLPFYLLYVEIICSIVRDESTTSKQIADDLRSARDIFISFTKHSANPAQIPEDTSLNAPPPSHITSEGNIVTGREFPPPMDPKNPATTCLLAILLMLLRVGAQLPGAGLFSTEHGADLDDATTRYSLAEMVEAWHQLEMENPHPPSDQSIPASAAQENHLSANDAHLLGHPAAGPSSVPHFPFYNVPETHHPHSQIVGPTMTEIDVEGLLQHDWNFWITQLPTGPFESDDSPLGPLDHVSSTRSDALETSAGLHSVFDSSHTTLVHGHPHNNLAFTEIPNPSPRMSLIQPEPGLPERTQRLHSINKPSNKRIPRRKNIWREKFIASRLSAGRCQANSIPHSSDTRLSPHLTTPLRSPGGQTGTDLQQQDIMTFDASFFAPTNPSSAVENAQIKFFQDEIKKLTNELLIFTKEHFLEKQYWFRYRDPDKTKATGTTYHDEKRMRVKLREFAHETHLKSWYQRWLVTTGSNLEINPDDSLFTHFTNKKHKKVLLPFYLLYVEIICSIVRDESTTSKQIADNLRSARDIFISLTEASADPAKIDKNPPFKWMAEKD</sequence>
<protein>
    <submittedName>
        <fullName evidence="4">Uncharacterized protein</fullName>
    </submittedName>
</protein>
<feature type="region of interest" description="Disordered" evidence="2">
    <location>
        <begin position="765"/>
        <end position="793"/>
    </location>
</feature>
<evidence type="ECO:0000256" key="3">
    <source>
        <dbReference type="SAM" id="SignalP"/>
    </source>
</evidence>
<feature type="signal peptide" evidence="3">
    <location>
        <begin position="1"/>
        <end position="23"/>
    </location>
</feature>
<proteinExistence type="predicted"/>
<evidence type="ECO:0000313" key="5">
    <source>
        <dbReference type="Proteomes" id="UP000235388"/>
    </source>
</evidence>
<comment type="caution">
    <text evidence="4">The sequence shown here is derived from an EMBL/GenBank/DDBJ whole genome shotgun (WGS) entry which is preliminary data.</text>
</comment>
<feature type="region of interest" description="Disordered" evidence="2">
    <location>
        <begin position="352"/>
        <end position="379"/>
    </location>
</feature>